<organism evidence="1 2">
    <name type="scientific">Cymbomonas tetramitiformis</name>
    <dbReference type="NCBI Taxonomy" id="36881"/>
    <lineage>
        <taxon>Eukaryota</taxon>
        <taxon>Viridiplantae</taxon>
        <taxon>Chlorophyta</taxon>
        <taxon>Pyramimonadophyceae</taxon>
        <taxon>Pyramimonadales</taxon>
        <taxon>Pyramimonadaceae</taxon>
        <taxon>Cymbomonas</taxon>
    </lineage>
</organism>
<dbReference type="GO" id="GO:0005975">
    <property type="term" value="P:carbohydrate metabolic process"/>
    <property type="evidence" value="ECO:0007669"/>
    <property type="project" value="InterPro"/>
</dbReference>
<dbReference type="InterPro" id="IPR011013">
    <property type="entry name" value="Gal_mutarotase_sf_dom"/>
</dbReference>
<dbReference type="SUPFAM" id="SSF74650">
    <property type="entry name" value="Galactose mutarotase-like"/>
    <property type="match status" value="1"/>
</dbReference>
<comment type="caution">
    <text evidence="1">The sequence shown here is derived from an EMBL/GenBank/DDBJ whole genome shotgun (WGS) entry which is preliminary data.</text>
</comment>
<reference evidence="1 2" key="1">
    <citation type="journal article" date="2015" name="Genome Biol. Evol.">
        <title>Comparative Genomics of a Bacterivorous Green Alga Reveals Evolutionary Causalities and Consequences of Phago-Mixotrophic Mode of Nutrition.</title>
        <authorList>
            <person name="Burns J.A."/>
            <person name="Paasch A."/>
            <person name="Narechania A."/>
            <person name="Kim E."/>
        </authorList>
    </citation>
    <scope>NUCLEOTIDE SEQUENCE [LARGE SCALE GENOMIC DNA]</scope>
    <source>
        <strain evidence="1 2">PLY_AMNH</strain>
    </source>
</reference>
<dbReference type="EMBL" id="LGRX02033981">
    <property type="protein sequence ID" value="KAK3239248.1"/>
    <property type="molecule type" value="Genomic_DNA"/>
</dbReference>
<gene>
    <name evidence="1" type="ORF">CYMTET_50811</name>
</gene>
<evidence type="ECO:0000313" key="2">
    <source>
        <dbReference type="Proteomes" id="UP001190700"/>
    </source>
</evidence>
<dbReference type="AlphaFoldDB" id="A0AAE0BMA4"/>
<dbReference type="Gene3D" id="2.60.40.1360">
    <property type="match status" value="1"/>
</dbReference>
<name>A0AAE0BMA4_9CHLO</name>
<dbReference type="GO" id="GO:0003824">
    <property type="term" value="F:catalytic activity"/>
    <property type="evidence" value="ECO:0007669"/>
    <property type="project" value="InterPro"/>
</dbReference>
<dbReference type="Proteomes" id="UP001190700">
    <property type="component" value="Unassembled WGS sequence"/>
</dbReference>
<dbReference type="GO" id="GO:0030246">
    <property type="term" value="F:carbohydrate binding"/>
    <property type="evidence" value="ECO:0007669"/>
    <property type="project" value="InterPro"/>
</dbReference>
<keyword evidence="2" id="KW-1185">Reference proteome</keyword>
<sequence length="116" mass="12457">MAAAGYALRAGTRGWNNAITAGALVGTPHGLPVTVDLASLFSGIRLVAIQETSLTANQDVASMKLKRLQWKTDRPLSEPKFPTDHSHPELLTVTINPMEIRTWVANVQAVSALSPQ</sequence>
<protein>
    <submittedName>
        <fullName evidence="1">Uncharacterized protein</fullName>
    </submittedName>
</protein>
<accession>A0AAE0BMA4</accession>
<proteinExistence type="predicted"/>
<evidence type="ECO:0000313" key="1">
    <source>
        <dbReference type="EMBL" id="KAK3239248.1"/>
    </source>
</evidence>